<proteinExistence type="predicted"/>
<dbReference type="AlphaFoldDB" id="A0A9X3EZR0"/>
<protein>
    <submittedName>
        <fullName evidence="2">NAD(P)-dependent oxidoreductase</fullName>
    </submittedName>
</protein>
<reference evidence="2" key="1">
    <citation type="submission" date="2022-11" db="EMBL/GenBank/DDBJ databases">
        <title>Minimal conservation of predation-associated metabolite biosynthetic gene clusters underscores biosynthetic potential of Myxococcota including descriptions for ten novel species: Archangium lansinium sp. nov., Myxococcus landrumus sp. nov., Nannocystis bai.</title>
        <authorList>
            <person name="Ahearne A."/>
            <person name="Stevens C."/>
            <person name="Phillips K."/>
        </authorList>
    </citation>
    <scope>NUCLEOTIDE SEQUENCE</scope>
    <source>
        <strain evidence="2">Na p29</strain>
    </source>
</reference>
<organism evidence="2 3">
    <name type="scientific">Nannocystis pusilla</name>
    <dbReference type="NCBI Taxonomy" id="889268"/>
    <lineage>
        <taxon>Bacteria</taxon>
        <taxon>Pseudomonadati</taxon>
        <taxon>Myxococcota</taxon>
        <taxon>Polyangia</taxon>
        <taxon>Nannocystales</taxon>
        <taxon>Nannocystaceae</taxon>
        <taxon>Nannocystis</taxon>
    </lineage>
</organism>
<dbReference type="PANTHER" id="PTHR43245:SF54">
    <property type="entry name" value="BLL0593 PROTEIN"/>
    <property type="match status" value="1"/>
</dbReference>
<dbReference type="EMBL" id="JAPNKE010000002">
    <property type="protein sequence ID" value="MCY1012510.1"/>
    <property type="molecule type" value="Genomic_DNA"/>
</dbReference>
<comment type="caution">
    <text evidence="2">The sequence shown here is derived from an EMBL/GenBank/DDBJ whole genome shotgun (WGS) entry which is preliminary data.</text>
</comment>
<dbReference type="InterPro" id="IPR036291">
    <property type="entry name" value="NAD(P)-bd_dom_sf"/>
</dbReference>
<name>A0A9X3EZR0_9BACT</name>
<dbReference type="CDD" id="cd08946">
    <property type="entry name" value="SDR_e"/>
    <property type="match status" value="1"/>
</dbReference>
<feature type="domain" description="NAD-dependent epimerase/dehydratase" evidence="1">
    <location>
        <begin position="4"/>
        <end position="172"/>
    </location>
</feature>
<dbReference type="Pfam" id="PF01370">
    <property type="entry name" value="Epimerase"/>
    <property type="match status" value="1"/>
</dbReference>
<dbReference type="PANTHER" id="PTHR43245">
    <property type="entry name" value="BIFUNCTIONAL POLYMYXIN RESISTANCE PROTEIN ARNA"/>
    <property type="match status" value="1"/>
</dbReference>
<dbReference type="Proteomes" id="UP001150924">
    <property type="component" value="Unassembled WGS sequence"/>
</dbReference>
<accession>A0A9X3EZR0</accession>
<evidence type="ECO:0000259" key="1">
    <source>
        <dbReference type="Pfam" id="PF01370"/>
    </source>
</evidence>
<dbReference type="InterPro" id="IPR050177">
    <property type="entry name" value="Lipid_A_modif_metabolic_enz"/>
</dbReference>
<dbReference type="InterPro" id="IPR001509">
    <property type="entry name" value="Epimerase_deHydtase"/>
</dbReference>
<evidence type="ECO:0000313" key="2">
    <source>
        <dbReference type="EMBL" id="MCY1012510.1"/>
    </source>
</evidence>
<dbReference type="Gene3D" id="3.40.50.720">
    <property type="entry name" value="NAD(P)-binding Rossmann-like Domain"/>
    <property type="match status" value="1"/>
</dbReference>
<dbReference type="RefSeq" id="WP_267775958.1">
    <property type="nucleotide sequence ID" value="NZ_JAPNKE010000002.1"/>
</dbReference>
<keyword evidence="3" id="KW-1185">Reference proteome</keyword>
<sequence length="336" mass="36965">MKLLVTGSTGHLGEALVRTLRGDGHDVVGLDRLASTFTDVVGSIVDRATVARAVAGVDAVVHTATLHKPHVATHTRREFVDTNITGTLNLLEEAAAARVRAFVFTSTTSAFGRALTPPPGAPAAWITEAVTPVPRNIYGATKVAAEDLCELVHRDTGMPCLILRTSRFFPEDDDDATTRRDYPDDNSKTNEYLFRRVELEDVVSAHLRALERAPAIGFGRYIVSATTPFTLDDLQALREDAPGVVARLFPEYAAEYARRGWRMFPTIDRVYVNQRARDELGWRPRHDFGAVLDRLRAGEEPRSAIALAVGSKGYHDRSFADGPYPVLPHRRPDAAE</sequence>
<dbReference type="SUPFAM" id="SSF51735">
    <property type="entry name" value="NAD(P)-binding Rossmann-fold domains"/>
    <property type="match status" value="1"/>
</dbReference>
<gene>
    <name evidence="2" type="ORF">OV079_44665</name>
</gene>
<evidence type="ECO:0000313" key="3">
    <source>
        <dbReference type="Proteomes" id="UP001150924"/>
    </source>
</evidence>